<gene>
    <name evidence="1" type="ORF">K6K41_09775</name>
</gene>
<sequence>MQTNPDEPLGEILTLHEAAARLKLTPNAMARAAGDAGRGSKFGRDWRFTEADLAAILQARQVRQRTPLGRPVSASRGEEDAFAEARKLVERRKAERKAARGG</sequence>
<evidence type="ECO:0000313" key="1">
    <source>
        <dbReference type="EMBL" id="QZO01651.1"/>
    </source>
</evidence>
<dbReference type="KEGG" id="cmet:K6K41_09775"/>
<dbReference type="Proteomes" id="UP000825701">
    <property type="component" value="Chromosome"/>
</dbReference>
<proteinExistence type="predicted"/>
<evidence type="ECO:0008006" key="3">
    <source>
        <dbReference type="Google" id="ProtNLM"/>
    </source>
</evidence>
<dbReference type="RefSeq" id="WP_261404956.1">
    <property type="nucleotide sequence ID" value="NZ_CP081869.1"/>
</dbReference>
<accession>A0A9E6UNZ1</accession>
<organism evidence="1 2">
    <name type="scientific">Chenggangzhangella methanolivorans</name>
    <dbReference type="NCBI Taxonomy" id="1437009"/>
    <lineage>
        <taxon>Bacteria</taxon>
        <taxon>Pseudomonadati</taxon>
        <taxon>Pseudomonadota</taxon>
        <taxon>Alphaproteobacteria</taxon>
        <taxon>Hyphomicrobiales</taxon>
        <taxon>Methylopilaceae</taxon>
        <taxon>Chenggangzhangella</taxon>
    </lineage>
</organism>
<dbReference type="AlphaFoldDB" id="A0A9E6UNZ1"/>
<keyword evidence="2" id="KW-1185">Reference proteome</keyword>
<reference evidence="1" key="1">
    <citation type="submission" date="2021-08" db="EMBL/GenBank/DDBJ databases">
        <authorList>
            <person name="Zhang H."/>
            <person name="Xu M."/>
            <person name="Yu Z."/>
            <person name="Yang L."/>
            <person name="Cai Y."/>
        </authorList>
    </citation>
    <scope>NUCLEOTIDE SEQUENCE</scope>
    <source>
        <strain evidence="1">CHL1</strain>
    </source>
</reference>
<name>A0A9E6UNZ1_9HYPH</name>
<dbReference type="EMBL" id="CP081869">
    <property type="protein sequence ID" value="QZO01651.1"/>
    <property type="molecule type" value="Genomic_DNA"/>
</dbReference>
<protein>
    <recommendedName>
        <fullName evidence="3">Helix-turn-helix domain-containing protein</fullName>
    </recommendedName>
</protein>
<evidence type="ECO:0000313" key="2">
    <source>
        <dbReference type="Proteomes" id="UP000825701"/>
    </source>
</evidence>